<accession>A0AAE9HG86</accession>
<evidence type="ECO:0000313" key="1">
    <source>
        <dbReference type="EMBL" id="UPW35949.1"/>
    </source>
</evidence>
<proteinExistence type="predicted"/>
<sequence>MDNEWLAMSDTGWFGTAADWMFVDEMCQKAQNVLEQEATEMGKVRLQLASDIDEARSYGND</sequence>
<dbReference type="Proteomes" id="UP000831536">
    <property type="component" value="Segment"/>
</dbReference>
<reference evidence="1" key="1">
    <citation type="journal article" date="2022" name="J. Appl. Microbiol.">
        <title>Bacteriophage-Antibiotic Combinations Against Multidrug-Resistant Pseudomonas aeruginosa.</title>
        <authorList>
            <person name="Holger D."/>
            <person name="Lev K.L."/>
            <person name="Kebriaei R."/>
            <person name="Morrisette T."/>
            <person name="Shah R."/>
            <person name="Alexander J."/>
            <person name="Lehman S.M."/>
            <person name="Rybak M.J."/>
        </authorList>
    </citation>
    <scope>NUCLEOTIDE SEQUENCE</scope>
</reference>
<keyword evidence="2" id="KW-1185">Reference proteome</keyword>
<organism evidence="1 2">
    <name type="scientific">Pseudomonas phage EM</name>
    <dbReference type="NCBI Taxonomy" id="2936914"/>
    <lineage>
        <taxon>Viruses</taxon>
        <taxon>Duplodnaviria</taxon>
        <taxon>Heunggongvirae</taxon>
        <taxon>Uroviricota</taxon>
        <taxon>Caudoviricetes</taxon>
        <taxon>Vandenendeviridae</taxon>
        <taxon>Skurskavirinae</taxon>
        <taxon>Baldwinvirus</taxon>
        <taxon>Baldwinvirus EM</taxon>
    </lineage>
</organism>
<gene>
    <name evidence="1" type="ORF">EM_164</name>
</gene>
<dbReference type="EMBL" id="ON169972">
    <property type="protein sequence ID" value="UPW35949.1"/>
    <property type="molecule type" value="Genomic_DNA"/>
</dbReference>
<evidence type="ECO:0000313" key="2">
    <source>
        <dbReference type="Proteomes" id="UP000831536"/>
    </source>
</evidence>
<name>A0AAE9HG86_9CAUD</name>
<protein>
    <submittedName>
        <fullName evidence="1">Uncharacterized protein</fullName>
    </submittedName>
</protein>